<gene>
    <name evidence="10" type="ORF">TPC1_17855</name>
</gene>
<dbReference type="InterPro" id="IPR011009">
    <property type="entry name" value="Kinase-like_dom_sf"/>
</dbReference>
<evidence type="ECO:0000256" key="3">
    <source>
        <dbReference type="ARBA" id="ARBA00022679"/>
    </source>
</evidence>
<dbReference type="AlphaFoldDB" id="A0A146K1I7"/>
<keyword evidence="2" id="KW-0723">Serine/threonine-protein kinase</keyword>
<dbReference type="InterPro" id="IPR000719">
    <property type="entry name" value="Prot_kinase_dom"/>
</dbReference>
<dbReference type="SMART" id="SM00220">
    <property type="entry name" value="S_TKc"/>
    <property type="match status" value="1"/>
</dbReference>
<evidence type="ECO:0000256" key="4">
    <source>
        <dbReference type="ARBA" id="ARBA00022741"/>
    </source>
</evidence>
<evidence type="ECO:0000256" key="7">
    <source>
        <dbReference type="ARBA" id="ARBA00047899"/>
    </source>
</evidence>
<reference evidence="10" key="1">
    <citation type="submission" date="2015-07" db="EMBL/GenBank/DDBJ databases">
        <title>Adaptation to a free-living lifestyle via gene acquisitions in the diplomonad Trepomonas sp. PC1.</title>
        <authorList>
            <person name="Xu F."/>
            <person name="Jerlstrom-Hultqvist J."/>
            <person name="Kolisko M."/>
            <person name="Simpson A.G.B."/>
            <person name="Roger A.J."/>
            <person name="Svard S.G."/>
            <person name="Andersson J.O."/>
        </authorList>
    </citation>
    <scope>NUCLEOTIDE SEQUENCE</scope>
    <source>
        <strain evidence="10">PC1</strain>
    </source>
</reference>
<sequence>ACHTNLQMAEIAHHSIDEESGNYNQSSDAFYMDVEIMKTELSSETCTYILIRKISHGHFSTVYIAYNKTQQKYVAIKICKCDPDYESNFEEEATICQTIKRKLREMGLEADSNIVDFLDFFSHKFTLDGRELQHYCFVMELLGHSVFKLLTRYAPKINPQKAIPVPVVKQIAKCLLKAISNLQKCGFMHTDIKPENLSLQYFLPEISDSLEYSAPELMFGRQAYYMFDAKLCTPASKICQQDYNQLDKQDQDEAFEYLMSLGQRQHYIDWFDVHYHVLVNTDFKHQFKQFLQKNKIAEQENSVYKTEGIQFFNVSNLLKEAEKIFRLSFMGSGNGFDQDLANKFIMLQTAKSKLQQIQFQQNLVEQNAESEFSSYEVVKAQQQIEFEIESTNGIKMIVSNVESLSGKQLFVEKLYFSADKPQSILKLAKSGLHSRIALMARLNQQKRLQSSQVAQHLQKCCALTENGQLLFPTLISYFSKNQLIPFCPEMFKIKLLDMGNCYSLNLQQYPTVQTRQYRAPEVILKCKYTFQIDIFSAACVVFELLTGDFLFQTSSKKSEIDRDREHLEKIFRITGQRGLDFLLENADQERLQLLFPQKPKIVEVQSISSILMEKYFFKQETAVEIEQFLEPMLRLGWNERHCA</sequence>
<feature type="non-terminal residue" evidence="10">
    <location>
        <position position="643"/>
    </location>
</feature>
<proteinExistence type="predicted"/>
<dbReference type="InterPro" id="IPR051334">
    <property type="entry name" value="SRPK"/>
</dbReference>
<dbReference type="PANTHER" id="PTHR47634:SF9">
    <property type="entry name" value="PROTEIN KINASE DOMAIN-CONTAINING PROTEIN-RELATED"/>
    <property type="match status" value="1"/>
</dbReference>
<dbReference type="GO" id="GO:0050684">
    <property type="term" value="P:regulation of mRNA processing"/>
    <property type="evidence" value="ECO:0007669"/>
    <property type="project" value="TreeGrafter"/>
</dbReference>
<keyword evidence="4" id="KW-0547">Nucleotide-binding</keyword>
<dbReference type="GO" id="GO:0000245">
    <property type="term" value="P:spliceosomal complex assembly"/>
    <property type="evidence" value="ECO:0007669"/>
    <property type="project" value="TreeGrafter"/>
</dbReference>
<keyword evidence="6" id="KW-0067">ATP-binding</keyword>
<comment type="catalytic activity">
    <reaction evidence="8">
        <text>L-seryl-[protein] + ATP = O-phospho-L-seryl-[protein] + ADP + H(+)</text>
        <dbReference type="Rhea" id="RHEA:17989"/>
        <dbReference type="Rhea" id="RHEA-COMP:9863"/>
        <dbReference type="Rhea" id="RHEA-COMP:11604"/>
        <dbReference type="ChEBI" id="CHEBI:15378"/>
        <dbReference type="ChEBI" id="CHEBI:29999"/>
        <dbReference type="ChEBI" id="CHEBI:30616"/>
        <dbReference type="ChEBI" id="CHEBI:83421"/>
        <dbReference type="ChEBI" id="CHEBI:456216"/>
        <dbReference type="EC" id="2.7.11.1"/>
    </reaction>
</comment>
<dbReference type="PROSITE" id="PS50011">
    <property type="entry name" value="PROTEIN_KINASE_DOM"/>
    <property type="match status" value="1"/>
</dbReference>
<accession>A0A146K1I7</accession>
<feature type="domain" description="Protein kinase" evidence="9">
    <location>
        <begin position="48"/>
        <end position="643"/>
    </location>
</feature>
<evidence type="ECO:0000313" key="10">
    <source>
        <dbReference type="EMBL" id="JAP90753.1"/>
    </source>
</evidence>
<evidence type="ECO:0000256" key="1">
    <source>
        <dbReference type="ARBA" id="ARBA00012513"/>
    </source>
</evidence>
<comment type="catalytic activity">
    <reaction evidence="7">
        <text>L-threonyl-[protein] + ATP = O-phospho-L-threonyl-[protein] + ADP + H(+)</text>
        <dbReference type="Rhea" id="RHEA:46608"/>
        <dbReference type="Rhea" id="RHEA-COMP:11060"/>
        <dbReference type="Rhea" id="RHEA-COMP:11605"/>
        <dbReference type="ChEBI" id="CHEBI:15378"/>
        <dbReference type="ChEBI" id="CHEBI:30013"/>
        <dbReference type="ChEBI" id="CHEBI:30616"/>
        <dbReference type="ChEBI" id="CHEBI:61977"/>
        <dbReference type="ChEBI" id="CHEBI:456216"/>
        <dbReference type="EC" id="2.7.11.1"/>
    </reaction>
</comment>
<dbReference type="Gene3D" id="1.10.510.10">
    <property type="entry name" value="Transferase(Phosphotransferase) domain 1"/>
    <property type="match status" value="2"/>
</dbReference>
<dbReference type="GO" id="GO:0005524">
    <property type="term" value="F:ATP binding"/>
    <property type="evidence" value="ECO:0007669"/>
    <property type="project" value="UniProtKB-KW"/>
</dbReference>
<evidence type="ECO:0000256" key="2">
    <source>
        <dbReference type="ARBA" id="ARBA00022527"/>
    </source>
</evidence>
<evidence type="ECO:0000259" key="9">
    <source>
        <dbReference type="PROSITE" id="PS50011"/>
    </source>
</evidence>
<dbReference type="GO" id="GO:0004674">
    <property type="term" value="F:protein serine/threonine kinase activity"/>
    <property type="evidence" value="ECO:0007669"/>
    <property type="project" value="UniProtKB-KW"/>
</dbReference>
<feature type="non-terminal residue" evidence="10">
    <location>
        <position position="1"/>
    </location>
</feature>
<keyword evidence="5 10" id="KW-0418">Kinase</keyword>
<keyword evidence="3" id="KW-0808">Transferase</keyword>
<organism evidence="10">
    <name type="scientific">Trepomonas sp. PC1</name>
    <dbReference type="NCBI Taxonomy" id="1076344"/>
    <lineage>
        <taxon>Eukaryota</taxon>
        <taxon>Metamonada</taxon>
        <taxon>Diplomonadida</taxon>
        <taxon>Hexamitidae</taxon>
        <taxon>Hexamitinae</taxon>
        <taxon>Trepomonas</taxon>
    </lineage>
</organism>
<dbReference type="Pfam" id="PF00069">
    <property type="entry name" value="Pkinase"/>
    <property type="match status" value="2"/>
</dbReference>
<evidence type="ECO:0000256" key="5">
    <source>
        <dbReference type="ARBA" id="ARBA00022777"/>
    </source>
</evidence>
<dbReference type="PANTHER" id="PTHR47634">
    <property type="entry name" value="PROTEIN KINASE DOMAIN-CONTAINING PROTEIN-RELATED"/>
    <property type="match status" value="1"/>
</dbReference>
<evidence type="ECO:0000256" key="6">
    <source>
        <dbReference type="ARBA" id="ARBA00022840"/>
    </source>
</evidence>
<evidence type="ECO:0000256" key="8">
    <source>
        <dbReference type="ARBA" id="ARBA00048679"/>
    </source>
</evidence>
<protein>
    <recommendedName>
        <fullName evidence="1">non-specific serine/threonine protein kinase</fullName>
        <ecNumber evidence="1">2.7.11.1</ecNumber>
    </recommendedName>
</protein>
<dbReference type="Gene3D" id="3.30.200.20">
    <property type="entry name" value="Phosphorylase Kinase, domain 1"/>
    <property type="match status" value="1"/>
</dbReference>
<dbReference type="EC" id="2.7.11.1" evidence="1"/>
<dbReference type="EMBL" id="GDID01005853">
    <property type="protein sequence ID" value="JAP90753.1"/>
    <property type="molecule type" value="Transcribed_RNA"/>
</dbReference>
<dbReference type="SUPFAM" id="SSF56112">
    <property type="entry name" value="Protein kinase-like (PK-like)"/>
    <property type="match status" value="2"/>
</dbReference>
<name>A0A146K1I7_9EUKA</name>